<sequence length="48" mass="5573">MRGNSRKYRIKSRYGNTIGNRAFKTARNKSFGRQFTGVCVVARNYDNL</sequence>
<protein>
    <submittedName>
        <fullName evidence="1">Uncharacterized protein</fullName>
    </submittedName>
</protein>
<name>A0A8S5RXE4_9CAUD</name>
<proteinExistence type="predicted"/>
<evidence type="ECO:0000313" key="1">
    <source>
        <dbReference type="EMBL" id="DAF43428.1"/>
    </source>
</evidence>
<dbReference type="EMBL" id="BK032506">
    <property type="protein sequence ID" value="DAF43428.1"/>
    <property type="molecule type" value="Genomic_DNA"/>
</dbReference>
<reference evidence="1" key="1">
    <citation type="journal article" date="2021" name="Proc. Natl. Acad. Sci. U.S.A.">
        <title>A Catalog of Tens of Thousands of Viruses from Human Metagenomes Reveals Hidden Associations with Chronic Diseases.</title>
        <authorList>
            <person name="Tisza M.J."/>
            <person name="Buck C.B."/>
        </authorList>
    </citation>
    <scope>NUCLEOTIDE SEQUENCE</scope>
    <source>
        <strain evidence="1">CtEJG5</strain>
    </source>
</reference>
<accession>A0A8S5RXE4</accession>
<organism evidence="1">
    <name type="scientific">Siphoviridae sp. ctEJG5</name>
    <dbReference type="NCBI Taxonomy" id="2827814"/>
    <lineage>
        <taxon>Viruses</taxon>
        <taxon>Duplodnaviria</taxon>
        <taxon>Heunggongvirae</taxon>
        <taxon>Uroviricota</taxon>
        <taxon>Caudoviricetes</taxon>
    </lineage>
</organism>